<sequence>MLGKRASIDVSYQGVDITEAVDKDLISFEYVDNASGESDSISLTLKDEKHVWLIDWFPEKGDMILPIIKTTNWRRENDKQSLSCGRFYIDEPSYNGRPSKLQLDAISSPLNGNFKDVNRSKSWRNIALKEIANDIANRAGLTLQYIGNNNPRYQVKEQSETPDASFLSELCKEEGLAMKVTDSKIVIFDELEFEKKSSVTTYKEWGSVVLDYSFNTSLSNTNYDGVNVKYYDPMKGKTIEYLYTINEINEESKIYQVNKKVESGDQARRLAQKTARNLNKRETTASLSVIGNIELLGSVCVNLEGFGVFDGKYYVEKATHSIGGGFTTSVELRKVLEGY</sequence>
<name>A0ABV8WV23_9BACI</name>
<dbReference type="Proteomes" id="UP001595882">
    <property type="component" value="Unassembled WGS sequence"/>
</dbReference>
<evidence type="ECO:0000313" key="2">
    <source>
        <dbReference type="EMBL" id="MFC4403324.1"/>
    </source>
</evidence>
<protein>
    <submittedName>
        <fullName evidence="2">Phage late control D family protein</fullName>
    </submittedName>
</protein>
<keyword evidence="3" id="KW-1185">Reference proteome</keyword>
<organism evidence="2 3">
    <name type="scientific">Gracilibacillus xinjiangensis</name>
    <dbReference type="NCBI Taxonomy" id="1193282"/>
    <lineage>
        <taxon>Bacteria</taxon>
        <taxon>Bacillati</taxon>
        <taxon>Bacillota</taxon>
        <taxon>Bacilli</taxon>
        <taxon>Bacillales</taxon>
        <taxon>Bacillaceae</taxon>
        <taxon>Gracilibacillus</taxon>
    </lineage>
</organism>
<reference evidence="3" key="1">
    <citation type="journal article" date="2019" name="Int. J. Syst. Evol. Microbiol.">
        <title>The Global Catalogue of Microorganisms (GCM) 10K type strain sequencing project: providing services to taxonomists for standard genome sequencing and annotation.</title>
        <authorList>
            <consortium name="The Broad Institute Genomics Platform"/>
            <consortium name="The Broad Institute Genome Sequencing Center for Infectious Disease"/>
            <person name="Wu L."/>
            <person name="Ma J."/>
        </authorList>
    </citation>
    <scope>NUCLEOTIDE SEQUENCE [LARGE SCALE GENOMIC DNA]</scope>
    <source>
        <strain evidence="3">CCUG 37865</strain>
    </source>
</reference>
<dbReference type="SUPFAM" id="SSF69279">
    <property type="entry name" value="Phage tail proteins"/>
    <property type="match status" value="1"/>
</dbReference>
<evidence type="ECO:0000313" key="3">
    <source>
        <dbReference type="Proteomes" id="UP001595882"/>
    </source>
</evidence>
<gene>
    <name evidence="2" type="ORF">ACFOY7_09560</name>
</gene>
<comment type="caution">
    <text evidence="2">The sequence shown here is derived from an EMBL/GenBank/DDBJ whole genome shotgun (WGS) entry which is preliminary data.</text>
</comment>
<dbReference type="InterPro" id="IPR056937">
    <property type="entry name" value="YqbQ/XkdQ"/>
</dbReference>
<accession>A0ABV8WV23</accession>
<feature type="domain" description="YqbQ/XkdQ" evidence="1">
    <location>
        <begin position="120"/>
        <end position="331"/>
    </location>
</feature>
<dbReference type="RefSeq" id="WP_390251749.1">
    <property type="nucleotide sequence ID" value="NZ_JBHSDT010000004.1"/>
</dbReference>
<evidence type="ECO:0000259" key="1">
    <source>
        <dbReference type="Pfam" id="PF24032"/>
    </source>
</evidence>
<dbReference type="Pfam" id="PF24032">
    <property type="entry name" value="YQBQ"/>
    <property type="match status" value="1"/>
</dbReference>
<proteinExistence type="predicted"/>
<dbReference type="EMBL" id="JBHSDT010000004">
    <property type="protein sequence ID" value="MFC4403324.1"/>
    <property type="molecule type" value="Genomic_DNA"/>
</dbReference>